<dbReference type="InterPro" id="IPR028994">
    <property type="entry name" value="Integrin_alpha_N"/>
</dbReference>
<dbReference type="InterPro" id="IPR011519">
    <property type="entry name" value="UnbV_ASPIC"/>
</dbReference>
<feature type="domain" description="ASPIC/UnbV" evidence="2">
    <location>
        <begin position="527"/>
        <end position="594"/>
    </location>
</feature>
<protein>
    <submittedName>
        <fullName evidence="3">FG-GAP repeat-containing protein</fullName>
    </submittedName>
</protein>
<evidence type="ECO:0000256" key="1">
    <source>
        <dbReference type="ARBA" id="ARBA00022729"/>
    </source>
</evidence>
<evidence type="ECO:0000313" key="4">
    <source>
        <dbReference type="Proteomes" id="UP000198510"/>
    </source>
</evidence>
<dbReference type="PANTHER" id="PTHR16026:SF0">
    <property type="entry name" value="CARTILAGE ACIDIC PROTEIN 1"/>
    <property type="match status" value="1"/>
</dbReference>
<dbReference type="OrthoDB" id="9816120at2"/>
<dbReference type="InterPro" id="IPR013517">
    <property type="entry name" value="FG-GAP"/>
</dbReference>
<proteinExistence type="predicted"/>
<keyword evidence="4" id="KW-1185">Reference proteome</keyword>
<dbReference type="PANTHER" id="PTHR16026">
    <property type="entry name" value="CARTILAGE ACIDIC PROTEIN 1"/>
    <property type="match status" value="1"/>
</dbReference>
<name>A0A1G9KGR8_9BACT</name>
<sequence>MLLIGLVACQPTTTAPPVGSTLFALLPADATGIDFRNDLHYDKAFNIYTYRNFYNGGGVALGDVNGDGFLDVYLTANMGPNKLYLNKGAAAPLQFEDVTDRAGVAGRRAWSTGVSMADVNGDGWLDMYVCNSGDVQGDNRQNELFINQGDGTFQEQAAAYGLADLGLSTHAAFFDYDRDGDLDMYLLNNSYQAIGSFNLRKNERPLRDTLGGDKLYRNDGRGGAAHPHFTDVSTEAGIYGSIIGFGLGVTVGDVNRDGWMDLYISNDFFERDYLYLNQQNGTFRESLEAQIRSTSAASMGADLADINNDAYPDIFVTDMLPAAEERLKTKTTFDDWNRYQYGVENGYGHQFTRNTLQLNNRNGTFSEIGRLTGMEATDWSWGALIADLDNDGLKDVFVANGIHQDLTDQDFLQFIANDEIRKSIVTKEGVDFKKLISYIPSNPIANYAFQNQDGLRFADQTAAWGLAQPGFSNGAAYGDLDNDGDLDLIVNNVNMPPFVYRNDADARARPHHFLKFQLRGDRQNTAAFGASITLKHQGKTFYLEQMPTRGFESSVDPRPHVGLGALQTVDTVLVQWPGGNTTLLTHVRADQTLTLAEKDAQPPVQWVAHEAPRPPLFQEAGDAPPLDFRHQENHFVDFDRDPLLYHMLSTQGPALCKADVNGDGLDDVFVGNAKDAAGAVFVQQRNGQFVRTTQPALEADRVAEDTEALFFDADGDGDPDLYVCSGGSEFPTSSTALIDRLYLNDGRGNFTKSSQLLPTSAFESTSTVKAGDYDGDGDLDLFVGVRLQPFRYGLPCNGYVLNNDGKGHFTDVTAQVAPELTGLGMLTDAAWEDLDGDHDLDLVVVGEWMPVTVFRNEGGQFSRKIAVPHSQGWWNCLQPADLDGDGDVDFVAGNYGLNARLRASPEKPISMVVNDFDRNGTVEQILCTYNGERSFPVVLRHNLTAQLPALKKKYLNYADYQSQTVAEVFSPEQLQGAQTLEATTLATSVLLNQGDGTFAVQALPTEAQFSPVYGVLIQDLDGDHHPDVLLGGNLYGTKPEIGRYDASYGCLLKGDGKGHFMTVPNHRSGLRLDGEVRNLLTIRANRETLLLAGRNHATLQVLRLQPETPPLERPAL</sequence>
<reference evidence="3 4" key="1">
    <citation type="submission" date="2016-10" db="EMBL/GenBank/DDBJ databases">
        <authorList>
            <person name="de Groot N.N."/>
        </authorList>
    </citation>
    <scope>NUCLEOTIDE SEQUENCE [LARGE SCALE GENOMIC DNA]</scope>
    <source>
        <strain evidence="3 4">DSM 25186</strain>
    </source>
</reference>
<dbReference type="Pfam" id="PF13517">
    <property type="entry name" value="FG-GAP_3"/>
    <property type="match status" value="6"/>
</dbReference>
<dbReference type="SUPFAM" id="SSF69318">
    <property type="entry name" value="Integrin alpha N-terminal domain"/>
    <property type="match status" value="3"/>
</dbReference>
<keyword evidence="1" id="KW-0732">Signal</keyword>
<gene>
    <name evidence="3" type="ORF">SAMN05421823_106159</name>
</gene>
<dbReference type="Proteomes" id="UP000198510">
    <property type="component" value="Unassembled WGS sequence"/>
</dbReference>
<dbReference type="Pfam" id="PF07593">
    <property type="entry name" value="UnbV_ASPIC"/>
    <property type="match status" value="1"/>
</dbReference>
<dbReference type="STRING" id="1075417.SAMN05421823_106159"/>
<dbReference type="InterPro" id="IPR027039">
    <property type="entry name" value="Crtac1"/>
</dbReference>
<dbReference type="AlphaFoldDB" id="A0A1G9KGR8"/>
<dbReference type="EMBL" id="FNFO01000006">
    <property type="protein sequence ID" value="SDL49028.1"/>
    <property type="molecule type" value="Genomic_DNA"/>
</dbReference>
<dbReference type="RefSeq" id="WP_089683873.1">
    <property type="nucleotide sequence ID" value="NZ_FNFO01000006.1"/>
</dbReference>
<accession>A0A1G9KGR8</accession>
<dbReference type="Gene3D" id="2.130.10.130">
    <property type="entry name" value="Integrin alpha, N-terminal"/>
    <property type="match status" value="4"/>
</dbReference>
<organism evidence="3 4">
    <name type="scientific">Catalinimonas alkaloidigena</name>
    <dbReference type="NCBI Taxonomy" id="1075417"/>
    <lineage>
        <taxon>Bacteria</taxon>
        <taxon>Pseudomonadati</taxon>
        <taxon>Bacteroidota</taxon>
        <taxon>Cytophagia</taxon>
        <taxon>Cytophagales</taxon>
        <taxon>Catalimonadaceae</taxon>
        <taxon>Catalinimonas</taxon>
    </lineage>
</organism>
<evidence type="ECO:0000259" key="2">
    <source>
        <dbReference type="Pfam" id="PF07593"/>
    </source>
</evidence>
<evidence type="ECO:0000313" key="3">
    <source>
        <dbReference type="EMBL" id="SDL49028.1"/>
    </source>
</evidence>